<proteinExistence type="predicted"/>
<dbReference type="SUPFAM" id="SSF75471">
    <property type="entry name" value="YhbY-like"/>
    <property type="match status" value="1"/>
</dbReference>
<dbReference type="AlphaFoldDB" id="A0A1G6UJY5"/>
<gene>
    <name evidence="4" type="ORF">SAMN04488509_102378</name>
</gene>
<dbReference type="GO" id="GO:0003723">
    <property type="term" value="F:RNA binding"/>
    <property type="evidence" value="ECO:0007669"/>
    <property type="project" value="UniProtKB-UniRule"/>
</dbReference>
<name>A0A1G6UJY5_9GAMM</name>
<keyword evidence="1 2" id="KW-0694">RNA-binding</keyword>
<dbReference type="OrthoDB" id="9797519at2"/>
<dbReference type="InterPro" id="IPR017924">
    <property type="entry name" value="RNA-binding_YhbY"/>
</dbReference>
<sequence>MFQQLSNAQQRYLRGLSHGLKPVIMIGGKGLTEAVLAELDLALEHHELVKVKIAAEDRDARDEIVAELVLRSKANLVQRIGNIATLFRRSKERPQISLPR</sequence>
<evidence type="ECO:0000256" key="2">
    <source>
        <dbReference type="PROSITE-ProRule" id="PRU00626"/>
    </source>
</evidence>
<evidence type="ECO:0000313" key="4">
    <source>
        <dbReference type="EMBL" id="SDD41740.1"/>
    </source>
</evidence>
<protein>
    <submittedName>
        <fullName evidence="4">RNA-binding protein</fullName>
    </submittedName>
</protein>
<dbReference type="InterPro" id="IPR035920">
    <property type="entry name" value="YhbY-like_sf"/>
</dbReference>
<accession>A0A1G6UJY5</accession>
<keyword evidence="5" id="KW-1185">Reference proteome</keyword>
<dbReference type="InterPro" id="IPR001890">
    <property type="entry name" value="RNA-binding_CRM"/>
</dbReference>
<dbReference type="EMBL" id="FNAG01000002">
    <property type="protein sequence ID" value="SDD41740.1"/>
    <property type="molecule type" value="Genomic_DNA"/>
</dbReference>
<dbReference type="STRING" id="265719.SAMN04488509_102378"/>
<feature type="domain" description="CRM" evidence="3">
    <location>
        <begin position="3"/>
        <end position="99"/>
    </location>
</feature>
<dbReference type="InterPro" id="IPR051925">
    <property type="entry name" value="RNA-binding_domain"/>
</dbReference>
<dbReference type="NCBIfam" id="TIGR00253">
    <property type="entry name" value="RNA_bind_YhbY"/>
    <property type="match status" value="1"/>
</dbReference>
<dbReference type="PROSITE" id="PS51295">
    <property type="entry name" value="CRM"/>
    <property type="match status" value="1"/>
</dbReference>
<dbReference type="RefSeq" id="WP_091240338.1">
    <property type="nucleotide sequence ID" value="NZ_FNAG01000002.1"/>
</dbReference>
<evidence type="ECO:0000256" key="1">
    <source>
        <dbReference type="ARBA" id="ARBA00022884"/>
    </source>
</evidence>
<dbReference type="Pfam" id="PF01985">
    <property type="entry name" value="CRS1_YhbY"/>
    <property type="match status" value="1"/>
</dbReference>
<evidence type="ECO:0000313" key="5">
    <source>
        <dbReference type="Proteomes" id="UP000199603"/>
    </source>
</evidence>
<evidence type="ECO:0000259" key="3">
    <source>
        <dbReference type="PROSITE" id="PS51295"/>
    </source>
</evidence>
<reference evidence="4 5" key="1">
    <citation type="submission" date="2016-10" db="EMBL/GenBank/DDBJ databases">
        <authorList>
            <person name="de Groot N.N."/>
        </authorList>
    </citation>
    <scope>NUCLEOTIDE SEQUENCE [LARGE SCALE GENOMIC DNA]</scope>
    <source>
        <strain evidence="4 5">DSM 16957</strain>
    </source>
</reference>
<dbReference type="Proteomes" id="UP000199603">
    <property type="component" value="Unassembled WGS sequence"/>
</dbReference>
<dbReference type="PANTHER" id="PTHR40065">
    <property type="entry name" value="RNA-BINDING PROTEIN YHBY"/>
    <property type="match status" value="1"/>
</dbReference>
<dbReference type="PANTHER" id="PTHR40065:SF3">
    <property type="entry name" value="RNA-BINDING PROTEIN YHBY"/>
    <property type="match status" value="1"/>
</dbReference>
<dbReference type="SMART" id="SM01103">
    <property type="entry name" value="CRS1_YhbY"/>
    <property type="match status" value="1"/>
</dbReference>
<dbReference type="Gene3D" id="3.30.110.60">
    <property type="entry name" value="YhbY-like"/>
    <property type="match status" value="1"/>
</dbReference>
<organism evidence="4 5">
    <name type="scientific">Aquimonas voraii</name>
    <dbReference type="NCBI Taxonomy" id="265719"/>
    <lineage>
        <taxon>Bacteria</taxon>
        <taxon>Pseudomonadati</taxon>
        <taxon>Pseudomonadota</taxon>
        <taxon>Gammaproteobacteria</taxon>
        <taxon>Lysobacterales</taxon>
        <taxon>Lysobacteraceae</taxon>
        <taxon>Aquimonas</taxon>
    </lineage>
</organism>